<feature type="region of interest" description="Disordered" evidence="7">
    <location>
        <begin position="234"/>
        <end position="294"/>
    </location>
</feature>
<comment type="caution">
    <text evidence="6">Lacks conserved residue(s) required for the propagation of feature annotation.</text>
</comment>
<name>A0ABY8VFP1_9CORY</name>
<dbReference type="EMBL" id="CP126969">
    <property type="protein sequence ID" value="WIM67039.1"/>
    <property type="molecule type" value="Genomic_DNA"/>
</dbReference>
<feature type="compositionally biased region" description="Basic and acidic residues" evidence="7">
    <location>
        <begin position="274"/>
        <end position="294"/>
    </location>
</feature>
<sequence>MLIVIFSYFAFTFLAPWQLGKNEAIVERNERIEHAFEVDPVPVTDLVAADGTFDRDTEWSRVTMTGRYLPDDEVLLRLRPVETHPAYQALTPFETDNGLIILVNRGWVPAVDGTKIGDLTPAPTSQVTVSGLLRVDEGVHHNAPLIDEGKQQVYSINTEQIAQLTGTDIAEPLVQLSPEQPGVLNPMPLPQLERGNHLSYGLQWIAFGVMAPIGLLYFIWSEVKERRRVREEEAELNASLNDDSSATGLDPHPEDLPTPVPAESTVQSQRMRNRYGDARKNHWDRNAKKNQERI</sequence>
<dbReference type="InterPro" id="IPR045214">
    <property type="entry name" value="Surf1/Surf4"/>
</dbReference>
<evidence type="ECO:0000256" key="7">
    <source>
        <dbReference type="SAM" id="MobiDB-lite"/>
    </source>
</evidence>
<keyword evidence="3 6" id="KW-0812">Transmembrane</keyword>
<evidence type="ECO:0000256" key="3">
    <source>
        <dbReference type="ARBA" id="ARBA00022692"/>
    </source>
</evidence>
<feature type="compositionally biased region" description="Polar residues" evidence="7">
    <location>
        <begin position="238"/>
        <end position="247"/>
    </location>
</feature>
<keyword evidence="9" id="KW-1185">Reference proteome</keyword>
<keyword evidence="4 6" id="KW-1133">Transmembrane helix</keyword>
<evidence type="ECO:0000256" key="2">
    <source>
        <dbReference type="ARBA" id="ARBA00007165"/>
    </source>
</evidence>
<comment type="similarity">
    <text evidence="2 6">Belongs to the SURF1 family.</text>
</comment>
<dbReference type="Proteomes" id="UP001225598">
    <property type="component" value="Chromosome"/>
</dbReference>
<reference evidence="8 9" key="1">
    <citation type="submission" date="2023-05" db="EMBL/GenBank/DDBJ databases">
        <title>Corynebacterium suedekumii sp. nov. and Corynebacterium breve sp. nov. isolated from raw cow's milk.</title>
        <authorList>
            <person name="Baer M.K."/>
            <person name="Mehl L."/>
            <person name="Hellmuth R."/>
            <person name="Marke G."/>
            <person name="Lipski A."/>
        </authorList>
    </citation>
    <scope>NUCLEOTIDE SEQUENCE [LARGE SCALE GENOMIC DNA]</scope>
    <source>
        <strain evidence="8 9">R4</strain>
    </source>
</reference>
<proteinExistence type="inferred from homology"/>
<dbReference type="PANTHER" id="PTHR23427:SF2">
    <property type="entry name" value="SURFEIT LOCUS PROTEIN 1"/>
    <property type="match status" value="1"/>
</dbReference>
<keyword evidence="5 6" id="KW-0472">Membrane</keyword>
<accession>A0ABY8VFP1</accession>
<dbReference type="Pfam" id="PF02104">
    <property type="entry name" value="SURF1"/>
    <property type="match status" value="1"/>
</dbReference>
<evidence type="ECO:0000256" key="1">
    <source>
        <dbReference type="ARBA" id="ARBA00004370"/>
    </source>
</evidence>
<dbReference type="CDD" id="cd06662">
    <property type="entry name" value="SURF1"/>
    <property type="match status" value="1"/>
</dbReference>
<evidence type="ECO:0000313" key="9">
    <source>
        <dbReference type="Proteomes" id="UP001225598"/>
    </source>
</evidence>
<evidence type="ECO:0000256" key="5">
    <source>
        <dbReference type="ARBA" id="ARBA00023136"/>
    </source>
</evidence>
<gene>
    <name evidence="8" type="ORF">QP027_07850</name>
</gene>
<dbReference type="PROSITE" id="PS50895">
    <property type="entry name" value="SURF1"/>
    <property type="match status" value="1"/>
</dbReference>
<dbReference type="InterPro" id="IPR002994">
    <property type="entry name" value="Surf1/Shy1"/>
</dbReference>
<keyword evidence="6" id="KW-1003">Cell membrane</keyword>
<organism evidence="8 9">
    <name type="scientific">Corynebacterium breve</name>
    <dbReference type="NCBI Taxonomy" id="3049799"/>
    <lineage>
        <taxon>Bacteria</taxon>
        <taxon>Bacillati</taxon>
        <taxon>Actinomycetota</taxon>
        <taxon>Actinomycetes</taxon>
        <taxon>Mycobacteriales</taxon>
        <taxon>Corynebacteriaceae</taxon>
        <taxon>Corynebacterium</taxon>
    </lineage>
</organism>
<protein>
    <recommendedName>
        <fullName evidence="6">SURF1-like protein</fullName>
    </recommendedName>
</protein>
<dbReference type="RefSeq" id="WP_284823840.1">
    <property type="nucleotide sequence ID" value="NZ_CP126969.1"/>
</dbReference>
<feature type="transmembrane region" description="Helical" evidence="6">
    <location>
        <begin position="200"/>
        <end position="220"/>
    </location>
</feature>
<evidence type="ECO:0000313" key="8">
    <source>
        <dbReference type="EMBL" id="WIM67039.1"/>
    </source>
</evidence>
<evidence type="ECO:0000256" key="6">
    <source>
        <dbReference type="RuleBase" id="RU363076"/>
    </source>
</evidence>
<evidence type="ECO:0000256" key="4">
    <source>
        <dbReference type="ARBA" id="ARBA00022989"/>
    </source>
</evidence>
<comment type="subcellular location">
    <subcellularLocation>
        <location evidence="6">Cell membrane</location>
        <topology evidence="6">Multi-pass membrane protein</topology>
    </subcellularLocation>
    <subcellularLocation>
        <location evidence="1">Membrane</location>
    </subcellularLocation>
</comment>
<dbReference type="PANTHER" id="PTHR23427">
    <property type="entry name" value="SURFEIT LOCUS PROTEIN"/>
    <property type="match status" value="1"/>
</dbReference>